<dbReference type="KEGG" id="pvl:AOB99_12035"/>
<protein>
    <submittedName>
        <fullName evidence="1">Uncharacterized protein</fullName>
    </submittedName>
</protein>
<evidence type="ECO:0000313" key="1">
    <source>
        <dbReference type="EMBL" id="ARX34018.1"/>
    </source>
</evidence>
<dbReference type="EMBL" id="CP021694">
    <property type="protein sequence ID" value="ARX34018.1"/>
    <property type="molecule type" value="Genomic_DNA"/>
</dbReference>
<proteinExistence type="predicted"/>
<reference evidence="1 2" key="1">
    <citation type="submission" date="2017-05" db="EMBL/GenBank/DDBJ databases">
        <title>Whole genome sequencing of Proteus mirabilis AR_0155.</title>
        <authorList>
            <person name="Conlan S."/>
            <person name="Thomas P.J."/>
            <person name="Mullikin J."/>
            <person name="Frank K.M."/>
            <person name="Segre J.A."/>
        </authorList>
    </citation>
    <scope>NUCLEOTIDE SEQUENCE [LARGE SCALE GENOMIC DNA]</scope>
    <source>
        <strain evidence="1 2">AR_0155</strain>
    </source>
</reference>
<gene>
    <name evidence="1" type="ORF">AM402_07575</name>
</gene>
<dbReference type="AlphaFoldDB" id="A0AAJ0Y6M6"/>
<dbReference type="Proteomes" id="UP000195540">
    <property type="component" value="Chromosome"/>
</dbReference>
<organism evidence="1 2">
    <name type="scientific">Proteus mirabilis</name>
    <dbReference type="NCBI Taxonomy" id="584"/>
    <lineage>
        <taxon>Bacteria</taxon>
        <taxon>Pseudomonadati</taxon>
        <taxon>Pseudomonadota</taxon>
        <taxon>Gammaproteobacteria</taxon>
        <taxon>Enterobacterales</taxon>
        <taxon>Morganellaceae</taxon>
        <taxon>Proteus</taxon>
    </lineage>
</organism>
<accession>A0AAJ0Y6M6</accession>
<sequence>MIHIPASGFIYMASIIKSMLENPCINKEFEKLIAADLLPILQNETNMTENFTALHLIKKTNNRRIIL</sequence>
<dbReference type="RefSeq" id="WP_004244072.1">
    <property type="nucleotide sequence ID" value="NZ_JBKCRC010000014.1"/>
</dbReference>
<evidence type="ECO:0000313" key="2">
    <source>
        <dbReference type="Proteomes" id="UP000195540"/>
    </source>
</evidence>
<name>A0AAJ0Y6M6_PROMI</name>